<organism evidence="1 2">
    <name type="scientific">Dolichospermum flos-aquae LEGE 04289</name>
    <dbReference type="NCBI Taxonomy" id="1828708"/>
    <lineage>
        <taxon>Bacteria</taxon>
        <taxon>Bacillati</taxon>
        <taxon>Cyanobacteriota</taxon>
        <taxon>Cyanophyceae</taxon>
        <taxon>Nostocales</taxon>
        <taxon>Aphanizomenonaceae</taxon>
        <taxon>Dolichospermum</taxon>
    </lineage>
</organism>
<gene>
    <name evidence="1" type="ORF">IQ222_16550</name>
</gene>
<dbReference type="EMBL" id="JADEWF010000065">
    <property type="protein sequence ID" value="MBE9220360.1"/>
    <property type="molecule type" value="Genomic_DNA"/>
</dbReference>
<protein>
    <submittedName>
        <fullName evidence="1">DUF3038 domain-containing protein</fullName>
    </submittedName>
</protein>
<evidence type="ECO:0000313" key="1">
    <source>
        <dbReference type="EMBL" id="MBE9220360.1"/>
    </source>
</evidence>
<keyword evidence="2" id="KW-1185">Reference proteome</keyword>
<proteinExistence type="predicted"/>
<sequence length="211" mass="24012">MNVAANLKPVNINSPQNSQGIHEILDTLPDPAIHGQVCPRKTRTEIDLMLLAIEALELGGSEAILSLAEELDLKGIIKNRVNLWRMRASNPMRRAHSRRPLDILEAKALVVIACYIARRLTVTIRQLLTIYQQLDQKQIPLEQNLRLANYLERFRAHFKSRMNYRRSGVIALNSDDKLDELAINLLGKLLFCTGTAGMQRYWISLFDGEVE</sequence>
<accession>A0ACC5Q813</accession>
<dbReference type="Proteomes" id="UP000597867">
    <property type="component" value="Unassembled WGS sequence"/>
</dbReference>
<reference evidence="1" key="1">
    <citation type="submission" date="2020-10" db="EMBL/GenBank/DDBJ databases">
        <authorList>
            <person name="Castelo-Branco R."/>
            <person name="Eusebio N."/>
            <person name="Adriana R."/>
            <person name="Vieira A."/>
            <person name="Brugerolle De Fraissinette N."/>
            <person name="Rezende De Castro R."/>
            <person name="Schneider M.P."/>
            <person name="Vasconcelos V."/>
            <person name="Leao P.N."/>
        </authorList>
    </citation>
    <scope>NUCLEOTIDE SEQUENCE</scope>
    <source>
        <strain evidence="1">LEGE 04289</strain>
    </source>
</reference>
<comment type="caution">
    <text evidence="1">The sequence shown here is derived from an EMBL/GenBank/DDBJ whole genome shotgun (WGS) entry which is preliminary data.</text>
</comment>
<evidence type="ECO:0000313" key="2">
    <source>
        <dbReference type="Proteomes" id="UP000597867"/>
    </source>
</evidence>
<name>A0ACC5Q813_DOLFA</name>